<dbReference type="AlphaFoldDB" id="A0A7S7NUZ5"/>
<dbReference type="Gene3D" id="3.40.50.150">
    <property type="entry name" value="Vaccinia Virus protein VP39"/>
    <property type="match status" value="1"/>
</dbReference>
<organism evidence="1 2">
    <name type="scientific">Paludibaculum fermentans</name>
    <dbReference type="NCBI Taxonomy" id="1473598"/>
    <lineage>
        <taxon>Bacteria</taxon>
        <taxon>Pseudomonadati</taxon>
        <taxon>Acidobacteriota</taxon>
        <taxon>Terriglobia</taxon>
        <taxon>Bryobacterales</taxon>
        <taxon>Bryobacteraceae</taxon>
        <taxon>Paludibaculum</taxon>
    </lineage>
</organism>
<keyword evidence="2" id="KW-1185">Reference proteome</keyword>
<dbReference type="SUPFAM" id="SSF53335">
    <property type="entry name" value="S-adenosyl-L-methionine-dependent methyltransferases"/>
    <property type="match status" value="1"/>
</dbReference>
<dbReference type="KEGG" id="pfer:IRI77_10200"/>
<dbReference type="InterPro" id="IPR029063">
    <property type="entry name" value="SAM-dependent_MTases_sf"/>
</dbReference>
<evidence type="ECO:0000313" key="2">
    <source>
        <dbReference type="Proteomes" id="UP000593892"/>
    </source>
</evidence>
<dbReference type="EMBL" id="CP063849">
    <property type="protein sequence ID" value="QOY90302.1"/>
    <property type="molecule type" value="Genomic_DNA"/>
</dbReference>
<sequence>MPPSVTPEDRVLVLCLGDTALLRELAKAYALVGMGAPEAVQAARRALADLANVMFVQGNRNDIPWQDRWFTLILVEGDLESTPEMARVLAEGGRIAAIA</sequence>
<protein>
    <submittedName>
        <fullName evidence="1">Uncharacterized protein</fullName>
    </submittedName>
</protein>
<gene>
    <name evidence="1" type="ORF">IRI77_10200</name>
</gene>
<dbReference type="Proteomes" id="UP000593892">
    <property type="component" value="Chromosome"/>
</dbReference>
<name>A0A7S7NUZ5_PALFE</name>
<proteinExistence type="predicted"/>
<dbReference type="RefSeq" id="WP_194451967.1">
    <property type="nucleotide sequence ID" value="NZ_CP063849.1"/>
</dbReference>
<reference evidence="1 2" key="1">
    <citation type="submission" date="2020-10" db="EMBL/GenBank/DDBJ databases">
        <title>Complete genome sequence of Paludibaculum fermentans P105T, a facultatively anaerobic acidobacterium capable of dissimilatory Fe(III) reduction.</title>
        <authorList>
            <person name="Dedysh S.N."/>
            <person name="Beletsky A.V."/>
            <person name="Kulichevskaya I.S."/>
            <person name="Mardanov A.V."/>
            <person name="Ravin N.V."/>
        </authorList>
    </citation>
    <scope>NUCLEOTIDE SEQUENCE [LARGE SCALE GENOMIC DNA]</scope>
    <source>
        <strain evidence="1 2">P105</strain>
    </source>
</reference>
<evidence type="ECO:0000313" key="1">
    <source>
        <dbReference type="EMBL" id="QOY90302.1"/>
    </source>
</evidence>
<accession>A0A7S7NUZ5</accession>